<dbReference type="InterPro" id="IPR012317">
    <property type="entry name" value="Poly(ADP-ribose)pol_cat_dom"/>
</dbReference>
<dbReference type="PANTHER" id="PTHR45740:SF2">
    <property type="entry name" value="POLY [ADP-RIBOSE] POLYMERASE"/>
    <property type="match status" value="1"/>
</dbReference>
<dbReference type="EC" id="2.4.2.-" evidence="1"/>
<dbReference type="Pfam" id="PF00644">
    <property type="entry name" value="PARP"/>
    <property type="match status" value="1"/>
</dbReference>
<evidence type="ECO:0000313" key="3">
    <source>
        <dbReference type="EMBL" id="CAD9177992.1"/>
    </source>
</evidence>
<sequence>MMSLDGSGPTGASATTTDSARDACLVEVASSSDEWSRVCDLVSRESQPHLKHYGFSLEIAKLHLVSPGCLQRQQQQRAKALGAPTLLFHGTWSDNVQGILREGFALPQRSGMFGPGIYFADCPLKSVQFAKKVGPGRTWLHSLQRQWHRAVGWLSRPPEQRQTLTMLACEVFLGRSWTLRHAKAVNPSEDLRCGWLMKALGAGDYSSVYVPGGLFGAVRVPEYVVYEPYQAIPKYVIEFTVKHIQAS</sequence>
<dbReference type="PANTHER" id="PTHR45740">
    <property type="entry name" value="POLY [ADP-RIBOSE] POLYMERASE"/>
    <property type="match status" value="1"/>
</dbReference>
<feature type="domain" description="PARP catalytic" evidence="2">
    <location>
        <begin position="12"/>
        <end position="247"/>
    </location>
</feature>
<dbReference type="AlphaFoldDB" id="A0A7S1WNE4"/>
<protein>
    <recommendedName>
        <fullName evidence="1">Poly [ADP-ribose] polymerase</fullName>
        <shortName evidence="1">PARP</shortName>
        <ecNumber evidence="1">2.4.2.-</ecNumber>
    </recommendedName>
</protein>
<evidence type="ECO:0000259" key="2">
    <source>
        <dbReference type="PROSITE" id="PS51059"/>
    </source>
</evidence>
<gene>
    <name evidence="3" type="ORF">ACAT0790_LOCUS54761</name>
</gene>
<dbReference type="EMBL" id="HBGE01091979">
    <property type="protein sequence ID" value="CAD9177992.1"/>
    <property type="molecule type" value="Transcribed_RNA"/>
</dbReference>
<dbReference type="PROSITE" id="PS51059">
    <property type="entry name" value="PARP_CATALYTIC"/>
    <property type="match status" value="1"/>
</dbReference>
<dbReference type="SUPFAM" id="SSF56399">
    <property type="entry name" value="ADP-ribosylation"/>
    <property type="match status" value="1"/>
</dbReference>
<dbReference type="InterPro" id="IPR051712">
    <property type="entry name" value="ARTD-AVP"/>
</dbReference>
<dbReference type="GO" id="GO:0003950">
    <property type="term" value="F:NAD+ poly-ADP-ribosyltransferase activity"/>
    <property type="evidence" value="ECO:0007669"/>
    <property type="project" value="UniProtKB-UniRule"/>
</dbReference>
<dbReference type="GO" id="GO:1990404">
    <property type="term" value="F:NAD+-protein mono-ADP-ribosyltransferase activity"/>
    <property type="evidence" value="ECO:0007669"/>
    <property type="project" value="TreeGrafter"/>
</dbReference>
<dbReference type="Gene3D" id="3.90.228.10">
    <property type="match status" value="1"/>
</dbReference>
<proteinExistence type="predicted"/>
<accession>A0A7S1WNE4</accession>
<name>A0A7S1WNE4_ALECA</name>
<evidence type="ECO:0000256" key="1">
    <source>
        <dbReference type="RuleBase" id="RU362114"/>
    </source>
</evidence>
<keyword evidence="1" id="KW-0328">Glycosyltransferase</keyword>
<keyword evidence="1" id="KW-0520">NAD</keyword>
<dbReference type="GO" id="GO:0005634">
    <property type="term" value="C:nucleus"/>
    <property type="evidence" value="ECO:0007669"/>
    <property type="project" value="TreeGrafter"/>
</dbReference>
<reference evidence="3" key="1">
    <citation type="submission" date="2021-01" db="EMBL/GenBank/DDBJ databases">
        <authorList>
            <person name="Corre E."/>
            <person name="Pelletier E."/>
            <person name="Niang G."/>
            <person name="Scheremetjew M."/>
            <person name="Finn R."/>
            <person name="Kale V."/>
            <person name="Holt S."/>
            <person name="Cochrane G."/>
            <person name="Meng A."/>
            <person name="Brown T."/>
            <person name="Cohen L."/>
        </authorList>
    </citation>
    <scope>NUCLEOTIDE SEQUENCE</scope>
    <source>
        <strain evidence="3">OF101</strain>
    </source>
</reference>
<organism evidence="3">
    <name type="scientific">Alexandrium catenella</name>
    <name type="common">Red tide dinoflagellate</name>
    <name type="synonym">Gonyaulax catenella</name>
    <dbReference type="NCBI Taxonomy" id="2925"/>
    <lineage>
        <taxon>Eukaryota</taxon>
        <taxon>Sar</taxon>
        <taxon>Alveolata</taxon>
        <taxon>Dinophyceae</taxon>
        <taxon>Gonyaulacales</taxon>
        <taxon>Pyrocystaceae</taxon>
        <taxon>Alexandrium</taxon>
    </lineage>
</organism>
<keyword evidence="1" id="KW-0808">Transferase</keyword>